<evidence type="ECO:0000313" key="2">
    <source>
        <dbReference type="EMBL" id="MBB4077156.1"/>
    </source>
</evidence>
<evidence type="ECO:0000313" key="3">
    <source>
        <dbReference type="Proteomes" id="UP000585970"/>
    </source>
</evidence>
<feature type="domain" description="ABC transporter" evidence="1">
    <location>
        <begin position="12"/>
        <end position="53"/>
    </location>
</feature>
<dbReference type="InterPro" id="IPR003439">
    <property type="entry name" value="ABC_transporter-like_ATP-bd"/>
</dbReference>
<comment type="caution">
    <text evidence="2">The sequence shown here is derived from an EMBL/GenBank/DDBJ whole genome shotgun (WGS) entry which is preliminary data.</text>
</comment>
<dbReference type="Pfam" id="PF00005">
    <property type="entry name" value="ABC_tran"/>
    <property type="match status" value="1"/>
</dbReference>
<dbReference type="Proteomes" id="UP000585970">
    <property type="component" value="Unassembled WGS sequence"/>
</dbReference>
<dbReference type="EMBL" id="JACIFE010000024">
    <property type="protein sequence ID" value="MBB4077156.1"/>
    <property type="molecule type" value="Genomic_DNA"/>
</dbReference>
<reference evidence="2 3" key="1">
    <citation type="submission" date="2020-08" db="EMBL/GenBank/DDBJ databases">
        <title>Genomic Encyclopedia of Type Strains, Phase IV (KMG-IV): sequencing the most valuable type-strain genomes for metagenomic binning, comparative biology and taxonomic classification.</title>
        <authorList>
            <person name="Goeker M."/>
        </authorList>
    </citation>
    <scope>NUCLEOTIDE SEQUENCE [LARGE SCALE GENOMIC DNA]</scope>
    <source>
        <strain evidence="2 3">DSM 100694</strain>
    </source>
</reference>
<dbReference type="SUPFAM" id="SSF52540">
    <property type="entry name" value="P-loop containing nucleoside triphosphate hydrolases"/>
    <property type="match status" value="1"/>
</dbReference>
<keyword evidence="3" id="KW-1185">Reference proteome</keyword>
<dbReference type="Gene3D" id="3.40.50.300">
    <property type="entry name" value="P-loop containing nucleotide triphosphate hydrolases"/>
    <property type="match status" value="1"/>
</dbReference>
<proteinExistence type="predicted"/>
<dbReference type="GO" id="GO:0016887">
    <property type="term" value="F:ATP hydrolysis activity"/>
    <property type="evidence" value="ECO:0007669"/>
    <property type="project" value="InterPro"/>
</dbReference>
<dbReference type="AlphaFoldDB" id="A0A840E7U5"/>
<sequence>MFLTSMVEIEVLKNCTVNVNKGEIIIVYGVSGSGKSILIKTINALIPFQKGKILD</sequence>
<protein>
    <submittedName>
        <fullName evidence="2">ABC-type polar amino acid transport system ATPase subunit</fullName>
    </submittedName>
</protein>
<name>A0A840E7U5_9HYPH</name>
<evidence type="ECO:0000259" key="1">
    <source>
        <dbReference type="Pfam" id="PF00005"/>
    </source>
</evidence>
<dbReference type="GO" id="GO:0005524">
    <property type="term" value="F:ATP binding"/>
    <property type="evidence" value="ECO:0007669"/>
    <property type="project" value="InterPro"/>
</dbReference>
<dbReference type="InterPro" id="IPR027417">
    <property type="entry name" value="P-loop_NTPase"/>
</dbReference>
<gene>
    <name evidence="2" type="ORF">GGR08_001473</name>
</gene>
<accession>A0A840E7U5</accession>
<organism evidence="2 3">
    <name type="scientific">Bartonella fuyuanensis</name>
    <dbReference type="NCBI Taxonomy" id="1460968"/>
    <lineage>
        <taxon>Bacteria</taxon>
        <taxon>Pseudomonadati</taxon>
        <taxon>Pseudomonadota</taxon>
        <taxon>Alphaproteobacteria</taxon>
        <taxon>Hyphomicrobiales</taxon>
        <taxon>Bartonellaceae</taxon>
        <taxon>Bartonella</taxon>
    </lineage>
</organism>